<organism evidence="1 2">
    <name type="scientific">Lipomyces orientalis</name>
    <dbReference type="NCBI Taxonomy" id="1233043"/>
    <lineage>
        <taxon>Eukaryota</taxon>
        <taxon>Fungi</taxon>
        <taxon>Dikarya</taxon>
        <taxon>Ascomycota</taxon>
        <taxon>Saccharomycotina</taxon>
        <taxon>Lipomycetes</taxon>
        <taxon>Lipomycetales</taxon>
        <taxon>Lipomycetaceae</taxon>
        <taxon>Lipomyces</taxon>
    </lineage>
</organism>
<evidence type="ECO:0000313" key="1">
    <source>
        <dbReference type="EMBL" id="KAK9319561.1"/>
    </source>
</evidence>
<dbReference type="EMBL" id="MU970177">
    <property type="protein sequence ID" value="KAK9319561.1"/>
    <property type="molecule type" value="Genomic_DNA"/>
</dbReference>
<gene>
    <name evidence="1" type="ORF">V1517DRAFT_332076</name>
</gene>
<comment type="caution">
    <text evidence="1">The sequence shown here is derived from an EMBL/GenBank/DDBJ whole genome shotgun (WGS) entry which is preliminary data.</text>
</comment>
<dbReference type="Proteomes" id="UP001489719">
    <property type="component" value="Unassembled WGS sequence"/>
</dbReference>
<proteinExistence type="predicted"/>
<evidence type="ECO:0000313" key="2">
    <source>
        <dbReference type="Proteomes" id="UP001489719"/>
    </source>
</evidence>
<sequence>MAGDAYAHAPGGGLRLKGGKVEKKKKKRSHKDKLPTESTSSSAHDTPQKEDATTSEPIQSTPEVDNKTEAERKFEEIQRKRLEKMLEKKASKSHREEVEEYNKYLSGLTDHNDMPKIGPG</sequence>
<protein>
    <submittedName>
        <fullName evidence="1">Uncharacterized protein</fullName>
    </submittedName>
</protein>
<reference evidence="2" key="1">
    <citation type="journal article" date="2024" name="Front. Bioeng. Biotechnol.">
        <title>Genome-scale model development and genomic sequencing of the oleaginous clade Lipomyces.</title>
        <authorList>
            <person name="Czajka J.J."/>
            <person name="Han Y."/>
            <person name="Kim J."/>
            <person name="Mondo S.J."/>
            <person name="Hofstad B.A."/>
            <person name="Robles A."/>
            <person name="Haridas S."/>
            <person name="Riley R."/>
            <person name="LaButti K."/>
            <person name="Pangilinan J."/>
            <person name="Andreopoulos W."/>
            <person name="Lipzen A."/>
            <person name="Yan J."/>
            <person name="Wang M."/>
            <person name="Ng V."/>
            <person name="Grigoriev I.V."/>
            <person name="Spatafora J.W."/>
            <person name="Magnuson J.K."/>
            <person name="Baker S.E."/>
            <person name="Pomraning K.R."/>
        </authorList>
    </citation>
    <scope>NUCLEOTIDE SEQUENCE [LARGE SCALE GENOMIC DNA]</scope>
    <source>
        <strain evidence="2">CBS 10300</strain>
    </source>
</reference>
<name>A0ACC3TF08_9ASCO</name>
<keyword evidence="2" id="KW-1185">Reference proteome</keyword>
<accession>A0ACC3TF08</accession>